<proteinExistence type="predicted"/>
<protein>
    <submittedName>
        <fullName evidence="1">Uncharacterized protein</fullName>
    </submittedName>
</protein>
<reference evidence="1" key="2">
    <citation type="journal article" date="2022" name="New Phytol.">
        <title>Evolutionary transition to the ectomycorrhizal habit in the genomes of a hyperdiverse lineage of mushroom-forming fungi.</title>
        <authorList>
            <person name="Looney B."/>
            <person name="Miyauchi S."/>
            <person name="Morin E."/>
            <person name="Drula E."/>
            <person name="Courty P.E."/>
            <person name="Kohler A."/>
            <person name="Kuo A."/>
            <person name="LaButti K."/>
            <person name="Pangilinan J."/>
            <person name="Lipzen A."/>
            <person name="Riley R."/>
            <person name="Andreopoulos W."/>
            <person name="He G."/>
            <person name="Johnson J."/>
            <person name="Nolan M."/>
            <person name="Tritt A."/>
            <person name="Barry K.W."/>
            <person name="Grigoriev I.V."/>
            <person name="Nagy L.G."/>
            <person name="Hibbett D."/>
            <person name="Henrissat B."/>
            <person name="Matheny P.B."/>
            <person name="Labbe J."/>
            <person name="Martin F.M."/>
        </authorList>
    </citation>
    <scope>NUCLEOTIDE SEQUENCE</scope>
    <source>
        <strain evidence="1">HHB10654</strain>
    </source>
</reference>
<reference evidence="1" key="1">
    <citation type="submission" date="2021-03" db="EMBL/GenBank/DDBJ databases">
        <authorList>
            <consortium name="DOE Joint Genome Institute"/>
            <person name="Ahrendt S."/>
            <person name="Looney B.P."/>
            <person name="Miyauchi S."/>
            <person name="Morin E."/>
            <person name="Drula E."/>
            <person name="Courty P.E."/>
            <person name="Chicoki N."/>
            <person name="Fauchery L."/>
            <person name="Kohler A."/>
            <person name="Kuo A."/>
            <person name="Labutti K."/>
            <person name="Pangilinan J."/>
            <person name="Lipzen A."/>
            <person name="Riley R."/>
            <person name="Andreopoulos W."/>
            <person name="He G."/>
            <person name="Johnson J."/>
            <person name="Barry K.W."/>
            <person name="Grigoriev I.V."/>
            <person name="Nagy L."/>
            <person name="Hibbett D."/>
            <person name="Henrissat B."/>
            <person name="Matheny P.B."/>
            <person name="Labbe J."/>
            <person name="Martin F."/>
        </authorList>
    </citation>
    <scope>NUCLEOTIDE SEQUENCE</scope>
    <source>
        <strain evidence="1">HHB10654</strain>
    </source>
</reference>
<organism evidence="1 2">
    <name type="scientific">Artomyces pyxidatus</name>
    <dbReference type="NCBI Taxonomy" id="48021"/>
    <lineage>
        <taxon>Eukaryota</taxon>
        <taxon>Fungi</taxon>
        <taxon>Dikarya</taxon>
        <taxon>Basidiomycota</taxon>
        <taxon>Agaricomycotina</taxon>
        <taxon>Agaricomycetes</taxon>
        <taxon>Russulales</taxon>
        <taxon>Auriscalpiaceae</taxon>
        <taxon>Artomyces</taxon>
    </lineage>
</organism>
<evidence type="ECO:0000313" key="1">
    <source>
        <dbReference type="EMBL" id="KAI0061516.1"/>
    </source>
</evidence>
<name>A0ACB8T0C5_9AGAM</name>
<dbReference type="Proteomes" id="UP000814140">
    <property type="component" value="Unassembled WGS sequence"/>
</dbReference>
<dbReference type="EMBL" id="MU277212">
    <property type="protein sequence ID" value="KAI0061516.1"/>
    <property type="molecule type" value="Genomic_DNA"/>
</dbReference>
<sequence>MPPVIDALSVEAWEQLRWTSCISLPHLVGLAIWTGASGGMFPLLEYEGDYPNEIEAVHMEQIPSRLRGIDYRYRYSDPEYAFIRTPEIDSAQDLLVFRKGPDIHPSRVHVLSLWTGGPHSLTCTRGAVEAEDCGVIVSAMCGDFLLEAIHKPYGHISMLRNWKTGLIE</sequence>
<keyword evidence="2" id="KW-1185">Reference proteome</keyword>
<evidence type="ECO:0000313" key="2">
    <source>
        <dbReference type="Proteomes" id="UP000814140"/>
    </source>
</evidence>
<accession>A0ACB8T0C5</accession>
<gene>
    <name evidence="1" type="ORF">BV25DRAFT_766584</name>
</gene>
<comment type="caution">
    <text evidence="1">The sequence shown here is derived from an EMBL/GenBank/DDBJ whole genome shotgun (WGS) entry which is preliminary data.</text>
</comment>